<evidence type="ECO:0000313" key="3">
    <source>
        <dbReference type="Proteomes" id="UP000016930"/>
    </source>
</evidence>
<gene>
    <name evidence="2" type="ORF">CERSUDRAFT_126017</name>
</gene>
<dbReference type="AlphaFoldDB" id="M2PDB8"/>
<sequence length="329" mass="36325">MHALQRHIEPGHAPVPTGALPELSRPYYYQEQETPRHIDPGPETDYQAYVHTNNVTLRDAPLAERERLFAPTQFEAIVGPDATPTSTYGSQWEWDMPIFPSHDTFQDGFVFQSRLDPVYYPAPLDFSIAHEEEARPSYAGYLQSNVEMLGTNTSMPVGSSQVSINDLPPEADVPAVYEAGLPAMSTASSEEPGPSSDPRKDKRSSGRKRLAARQYNLQPFEQVLDLGIDPLIKDDDTSQTAGETSKASVVKRTRKEKGPRKSCACDLCHALKLRCLTAPGQSTCGTCVKTNMDLPADQQVVCESTRIPRRKGRRPNSVKAAMRIIGLIA</sequence>
<dbReference type="InterPro" id="IPR001138">
    <property type="entry name" value="Zn2Cys6_DnaBD"/>
</dbReference>
<dbReference type="EMBL" id="KB445805">
    <property type="protein sequence ID" value="EMD33774.1"/>
    <property type="molecule type" value="Genomic_DNA"/>
</dbReference>
<proteinExistence type="predicted"/>
<dbReference type="GO" id="GO:0000981">
    <property type="term" value="F:DNA-binding transcription factor activity, RNA polymerase II-specific"/>
    <property type="evidence" value="ECO:0007669"/>
    <property type="project" value="InterPro"/>
</dbReference>
<organism evidence="2 3">
    <name type="scientific">Ceriporiopsis subvermispora (strain B)</name>
    <name type="common">White-rot fungus</name>
    <name type="synonym">Gelatoporia subvermispora</name>
    <dbReference type="NCBI Taxonomy" id="914234"/>
    <lineage>
        <taxon>Eukaryota</taxon>
        <taxon>Fungi</taxon>
        <taxon>Dikarya</taxon>
        <taxon>Basidiomycota</taxon>
        <taxon>Agaricomycotina</taxon>
        <taxon>Agaricomycetes</taxon>
        <taxon>Polyporales</taxon>
        <taxon>Gelatoporiaceae</taxon>
        <taxon>Gelatoporia</taxon>
    </lineage>
</organism>
<accession>M2PDB8</accession>
<name>M2PDB8_CERS8</name>
<evidence type="ECO:0000313" key="2">
    <source>
        <dbReference type="EMBL" id="EMD33774.1"/>
    </source>
</evidence>
<keyword evidence="3" id="KW-1185">Reference proteome</keyword>
<feature type="compositionally biased region" description="Basic and acidic residues" evidence="1">
    <location>
        <begin position="1"/>
        <end position="10"/>
    </location>
</feature>
<evidence type="ECO:0000256" key="1">
    <source>
        <dbReference type="SAM" id="MobiDB-lite"/>
    </source>
</evidence>
<dbReference type="Proteomes" id="UP000016930">
    <property type="component" value="Unassembled WGS sequence"/>
</dbReference>
<feature type="region of interest" description="Disordered" evidence="1">
    <location>
        <begin position="184"/>
        <end position="212"/>
    </location>
</feature>
<feature type="region of interest" description="Disordered" evidence="1">
    <location>
        <begin position="1"/>
        <end position="21"/>
    </location>
</feature>
<dbReference type="GO" id="GO:0008270">
    <property type="term" value="F:zinc ion binding"/>
    <property type="evidence" value="ECO:0007669"/>
    <property type="project" value="InterPro"/>
</dbReference>
<protein>
    <submittedName>
        <fullName evidence="2">Uncharacterized protein</fullName>
    </submittedName>
</protein>
<dbReference type="CDD" id="cd00067">
    <property type="entry name" value="GAL4"/>
    <property type="match status" value="1"/>
</dbReference>
<dbReference type="HOGENOM" id="CLU_844670_0_0_1"/>
<reference evidence="2 3" key="1">
    <citation type="journal article" date="2012" name="Proc. Natl. Acad. Sci. U.S.A.">
        <title>Comparative genomics of Ceriporiopsis subvermispora and Phanerochaete chrysosporium provide insight into selective ligninolysis.</title>
        <authorList>
            <person name="Fernandez-Fueyo E."/>
            <person name="Ruiz-Duenas F.J."/>
            <person name="Ferreira P."/>
            <person name="Floudas D."/>
            <person name="Hibbett D.S."/>
            <person name="Canessa P."/>
            <person name="Larrondo L.F."/>
            <person name="James T.Y."/>
            <person name="Seelenfreund D."/>
            <person name="Lobos S."/>
            <person name="Polanco R."/>
            <person name="Tello M."/>
            <person name="Honda Y."/>
            <person name="Watanabe T."/>
            <person name="Watanabe T."/>
            <person name="Ryu J.S."/>
            <person name="Kubicek C.P."/>
            <person name="Schmoll M."/>
            <person name="Gaskell J."/>
            <person name="Hammel K.E."/>
            <person name="St John F.J."/>
            <person name="Vanden Wymelenberg A."/>
            <person name="Sabat G."/>
            <person name="Splinter BonDurant S."/>
            <person name="Syed K."/>
            <person name="Yadav J.S."/>
            <person name="Doddapaneni H."/>
            <person name="Subramanian V."/>
            <person name="Lavin J.L."/>
            <person name="Oguiza J.A."/>
            <person name="Perez G."/>
            <person name="Pisabarro A.G."/>
            <person name="Ramirez L."/>
            <person name="Santoyo F."/>
            <person name="Master E."/>
            <person name="Coutinho P.M."/>
            <person name="Henrissat B."/>
            <person name="Lombard V."/>
            <person name="Magnuson J.K."/>
            <person name="Kuees U."/>
            <person name="Hori C."/>
            <person name="Igarashi K."/>
            <person name="Samejima M."/>
            <person name="Held B.W."/>
            <person name="Barry K.W."/>
            <person name="LaButti K.M."/>
            <person name="Lapidus A."/>
            <person name="Lindquist E.A."/>
            <person name="Lucas S.M."/>
            <person name="Riley R."/>
            <person name="Salamov A.A."/>
            <person name="Hoffmeister D."/>
            <person name="Schwenk D."/>
            <person name="Hadar Y."/>
            <person name="Yarden O."/>
            <person name="de Vries R.P."/>
            <person name="Wiebenga A."/>
            <person name="Stenlid J."/>
            <person name="Eastwood D."/>
            <person name="Grigoriev I.V."/>
            <person name="Berka R.M."/>
            <person name="Blanchette R.A."/>
            <person name="Kersten P."/>
            <person name="Martinez A.T."/>
            <person name="Vicuna R."/>
            <person name="Cullen D."/>
        </authorList>
    </citation>
    <scope>NUCLEOTIDE SEQUENCE [LARGE SCALE GENOMIC DNA]</scope>
    <source>
        <strain evidence="2 3">B</strain>
    </source>
</reference>